<evidence type="ECO:0000313" key="2">
    <source>
        <dbReference type="EMBL" id="PSR31650.1"/>
    </source>
</evidence>
<accession>A0A2T2XB03</accession>
<comment type="caution">
    <text evidence="2">The sequence shown here is derived from an EMBL/GenBank/DDBJ whole genome shotgun (WGS) entry which is preliminary data.</text>
</comment>
<proteinExistence type="predicted"/>
<evidence type="ECO:0000259" key="1">
    <source>
        <dbReference type="Pfam" id="PF14088"/>
    </source>
</evidence>
<name>A0A2T2XB03_9FIRM</name>
<reference evidence="2 3" key="1">
    <citation type="journal article" date="2014" name="BMC Genomics">
        <title>Comparison of environmental and isolate Sulfobacillus genomes reveals diverse carbon, sulfur, nitrogen, and hydrogen metabolisms.</title>
        <authorList>
            <person name="Justice N.B."/>
            <person name="Norman A."/>
            <person name="Brown C.T."/>
            <person name="Singh A."/>
            <person name="Thomas B.C."/>
            <person name="Banfield J.F."/>
        </authorList>
    </citation>
    <scope>NUCLEOTIDE SEQUENCE [LARGE SCALE GENOMIC DNA]</scope>
    <source>
        <strain evidence="2">AMDSBA1</strain>
    </source>
</reference>
<evidence type="ECO:0000313" key="3">
    <source>
        <dbReference type="Proteomes" id="UP000242699"/>
    </source>
</evidence>
<organism evidence="2 3">
    <name type="scientific">Sulfobacillus benefaciens</name>
    <dbReference type="NCBI Taxonomy" id="453960"/>
    <lineage>
        <taxon>Bacteria</taxon>
        <taxon>Bacillati</taxon>
        <taxon>Bacillota</taxon>
        <taxon>Clostridia</taxon>
        <taxon>Eubacteriales</taxon>
        <taxon>Clostridiales Family XVII. Incertae Sedis</taxon>
        <taxon>Sulfobacillus</taxon>
    </lineage>
</organism>
<dbReference type="Proteomes" id="UP000242699">
    <property type="component" value="Unassembled WGS sequence"/>
</dbReference>
<dbReference type="Pfam" id="PF14088">
    <property type="entry name" value="DUF4268"/>
    <property type="match status" value="1"/>
</dbReference>
<dbReference type="InterPro" id="IPR025364">
    <property type="entry name" value="DUF4268"/>
</dbReference>
<sequence length="221" mass="25586">MLSIILRIMDRESRGGEMNIMGGYLQRYARTSLDDDQEDMVISLPKLLVQQFRAYVEELNLSVSEAIQYLVEQELQDSPATASRPEKYRAFWKELVTEMGVKRTALPQSWLSFSSGHKGITYTLSFGKDGRIRIDMSVDTGDKAANHRVFEALRAMRRDIEQHFPRALSWEDNVHRRACRIALYRPGRIGDDNIEELRAWFIRGLELFQEVFSPLLGRVVT</sequence>
<dbReference type="EMBL" id="PXYT01000001">
    <property type="protein sequence ID" value="PSR31650.1"/>
    <property type="molecule type" value="Genomic_DNA"/>
</dbReference>
<protein>
    <recommendedName>
        <fullName evidence="1">DUF4268 domain-containing protein</fullName>
    </recommendedName>
</protein>
<gene>
    <name evidence="2" type="ORF">C7B43_00025</name>
</gene>
<feature type="domain" description="DUF4268" evidence="1">
    <location>
        <begin position="88"/>
        <end position="214"/>
    </location>
</feature>
<dbReference type="AlphaFoldDB" id="A0A2T2XB03"/>